<evidence type="ECO:0000256" key="1">
    <source>
        <dbReference type="SAM" id="SignalP"/>
    </source>
</evidence>
<organism evidence="2 3">
    <name type="scientific">Popillia japonica</name>
    <name type="common">Japanese beetle</name>
    <dbReference type="NCBI Taxonomy" id="7064"/>
    <lineage>
        <taxon>Eukaryota</taxon>
        <taxon>Metazoa</taxon>
        <taxon>Ecdysozoa</taxon>
        <taxon>Arthropoda</taxon>
        <taxon>Hexapoda</taxon>
        <taxon>Insecta</taxon>
        <taxon>Pterygota</taxon>
        <taxon>Neoptera</taxon>
        <taxon>Endopterygota</taxon>
        <taxon>Coleoptera</taxon>
        <taxon>Polyphaga</taxon>
        <taxon>Scarabaeiformia</taxon>
        <taxon>Scarabaeidae</taxon>
        <taxon>Rutelinae</taxon>
        <taxon>Popillia</taxon>
    </lineage>
</organism>
<accession>A0AAW1K424</accession>
<keyword evidence="3" id="KW-1185">Reference proteome</keyword>
<evidence type="ECO:0000313" key="3">
    <source>
        <dbReference type="Proteomes" id="UP001458880"/>
    </source>
</evidence>
<dbReference type="Proteomes" id="UP001458880">
    <property type="component" value="Unassembled WGS sequence"/>
</dbReference>
<protein>
    <submittedName>
        <fullName evidence="2">Uncharacterized protein</fullName>
    </submittedName>
</protein>
<reference evidence="2 3" key="1">
    <citation type="journal article" date="2024" name="BMC Genomics">
        <title>De novo assembly and annotation of Popillia japonica's genome with initial clues to its potential as an invasive pest.</title>
        <authorList>
            <person name="Cucini C."/>
            <person name="Boschi S."/>
            <person name="Funari R."/>
            <person name="Cardaioli E."/>
            <person name="Iannotti N."/>
            <person name="Marturano G."/>
            <person name="Paoli F."/>
            <person name="Bruttini M."/>
            <person name="Carapelli A."/>
            <person name="Frati F."/>
            <person name="Nardi F."/>
        </authorList>
    </citation>
    <scope>NUCLEOTIDE SEQUENCE [LARGE SCALE GENOMIC DNA]</scope>
    <source>
        <strain evidence="2">DMR45628</strain>
    </source>
</reference>
<keyword evidence="1" id="KW-0732">Signal</keyword>
<dbReference type="EMBL" id="JASPKY010000268">
    <property type="protein sequence ID" value="KAK9712104.1"/>
    <property type="molecule type" value="Genomic_DNA"/>
</dbReference>
<gene>
    <name evidence="2" type="ORF">QE152_g25068</name>
</gene>
<evidence type="ECO:0000313" key="2">
    <source>
        <dbReference type="EMBL" id="KAK9712104.1"/>
    </source>
</evidence>
<feature type="chain" id="PRO_5043508772" evidence="1">
    <location>
        <begin position="20"/>
        <end position="80"/>
    </location>
</feature>
<name>A0AAW1K424_POPJA</name>
<dbReference type="AlphaFoldDB" id="A0AAW1K424"/>
<sequence length="80" mass="9223">MKFSAVLFTFLAVLVVVLSRPQDCNPDRCNRIRCYYVDREACDPDSEVFVPRDGKCYCCDTCIAIERLDSDMILPLQHQT</sequence>
<proteinExistence type="predicted"/>
<feature type="signal peptide" evidence="1">
    <location>
        <begin position="1"/>
        <end position="19"/>
    </location>
</feature>
<comment type="caution">
    <text evidence="2">The sequence shown here is derived from an EMBL/GenBank/DDBJ whole genome shotgun (WGS) entry which is preliminary data.</text>
</comment>